<dbReference type="VEuPathDB" id="FungiDB:FOMG_17993"/>
<dbReference type="InterPro" id="IPR022684">
    <property type="entry name" value="Calpain_cysteine_protease"/>
</dbReference>
<keyword evidence="2" id="KW-0378">Hydrolase</keyword>
<protein>
    <recommendedName>
        <fullName evidence="3">Calpain catalytic domain-containing protein</fullName>
    </recommendedName>
</protein>
<dbReference type="Pfam" id="PF00648">
    <property type="entry name" value="Peptidase_C2"/>
    <property type="match status" value="1"/>
</dbReference>
<accession>W9Z9N1</accession>
<dbReference type="InterPro" id="IPR001300">
    <property type="entry name" value="Peptidase_C2_calpain_cat"/>
</dbReference>
<dbReference type="PANTHER" id="PTHR10183:SF397">
    <property type="entry name" value="CALPAIN CATALYTIC DOMAIN-CONTAINING PROTEIN"/>
    <property type="match status" value="1"/>
</dbReference>
<dbReference type="GO" id="GO:0006508">
    <property type="term" value="P:proteolysis"/>
    <property type="evidence" value="ECO:0007669"/>
    <property type="project" value="UniProtKB-KW"/>
</dbReference>
<proteinExistence type="predicted"/>
<dbReference type="InterPro" id="IPR038765">
    <property type="entry name" value="Papain-like_cys_pep_sf"/>
</dbReference>
<evidence type="ECO:0000256" key="1">
    <source>
        <dbReference type="PIRSR" id="PIRSR622684-1"/>
    </source>
</evidence>
<dbReference type="OrthoDB" id="424753at2759"/>
<keyword evidence="2" id="KW-0788">Thiol protease</keyword>
<feature type="domain" description="Calpain catalytic" evidence="3">
    <location>
        <begin position="21"/>
        <end position="269"/>
    </location>
</feature>
<dbReference type="GO" id="GO:0004198">
    <property type="term" value="F:calcium-dependent cysteine-type endopeptidase activity"/>
    <property type="evidence" value="ECO:0007669"/>
    <property type="project" value="InterPro"/>
</dbReference>
<dbReference type="PROSITE" id="PS50203">
    <property type="entry name" value="CALPAIN_CAT"/>
    <property type="match status" value="1"/>
</dbReference>
<name>W9Z9N1_FUSOX</name>
<dbReference type="PRINTS" id="PR00704">
    <property type="entry name" value="CALPAIN"/>
</dbReference>
<feature type="active site" evidence="1 2">
    <location>
        <position position="202"/>
    </location>
</feature>
<dbReference type="HOGENOM" id="CLU_079406_0_0_1"/>
<dbReference type="SMART" id="SM00230">
    <property type="entry name" value="CysPc"/>
    <property type="match status" value="1"/>
</dbReference>
<reference evidence="4" key="2">
    <citation type="submission" date="2012-05" db="EMBL/GenBank/DDBJ databases">
        <title>Annotation of the Genome Sequence of Fusarium oxysporum f. sp. melonis 26406.</title>
        <authorList>
            <consortium name="The Broad Institute Genomics Platform"/>
            <person name="Ma L.-J."/>
            <person name="Corby-Kistler H."/>
            <person name="Broz K."/>
            <person name="Gale L.R."/>
            <person name="Jonkers W."/>
            <person name="O'Donnell K."/>
            <person name="Ploetz R."/>
            <person name="Steinberg C."/>
            <person name="Schwartz D.C."/>
            <person name="VanEtten H."/>
            <person name="Zhou S."/>
            <person name="Young S.K."/>
            <person name="Zeng Q."/>
            <person name="Gargeya S."/>
            <person name="Fitzgerald M."/>
            <person name="Abouelleil A."/>
            <person name="Alvarado L."/>
            <person name="Chapman S.B."/>
            <person name="Gainer-Dewar J."/>
            <person name="Goldberg J."/>
            <person name="Griggs A."/>
            <person name="Gujja S."/>
            <person name="Hansen M."/>
            <person name="Howarth C."/>
            <person name="Imamovic A."/>
            <person name="Ireland A."/>
            <person name="Larimer J."/>
            <person name="McCowan C."/>
            <person name="Murphy C."/>
            <person name="Pearson M."/>
            <person name="Poon T.W."/>
            <person name="Priest M."/>
            <person name="Roberts A."/>
            <person name="Saif S."/>
            <person name="Shea T."/>
            <person name="Sykes S."/>
            <person name="Wortman J."/>
            <person name="Nusbaum C."/>
            <person name="Birren B."/>
        </authorList>
    </citation>
    <scope>NUCLEOTIDE SEQUENCE</scope>
    <source>
        <strain evidence="4">26406</strain>
    </source>
</reference>
<dbReference type="Gene3D" id="3.90.70.10">
    <property type="entry name" value="Cysteine proteinases"/>
    <property type="match status" value="1"/>
</dbReference>
<reference evidence="4" key="1">
    <citation type="submission" date="2012-04" db="EMBL/GenBank/DDBJ databases">
        <title>The Genome Sequence of Fusarium oxysporum melonis.</title>
        <authorList>
            <consortium name="The Broad Institute Genome Sequencing Platform"/>
            <person name="Ma L.-J."/>
            <person name="Gale L.R."/>
            <person name="Schwartz D.C."/>
            <person name="Zhou S."/>
            <person name="Corby-Kistler H."/>
            <person name="Young S.K."/>
            <person name="Zeng Q."/>
            <person name="Gargeya S."/>
            <person name="Fitzgerald M."/>
            <person name="Haas B."/>
            <person name="Abouelleil A."/>
            <person name="Alvarado L."/>
            <person name="Arachchi H.M."/>
            <person name="Berlin A."/>
            <person name="Brown A."/>
            <person name="Chapman S.B."/>
            <person name="Chen Z."/>
            <person name="Dunbar C."/>
            <person name="Freedman E."/>
            <person name="Gearin G."/>
            <person name="Goldberg J."/>
            <person name="Griggs A."/>
            <person name="Gujja S."/>
            <person name="Heiman D."/>
            <person name="Howarth C."/>
            <person name="Larson L."/>
            <person name="Lui A."/>
            <person name="MacDonald P.J.P."/>
            <person name="Montmayeur A."/>
            <person name="Murphy C."/>
            <person name="Neiman D."/>
            <person name="Pearson M."/>
            <person name="Priest M."/>
            <person name="Roberts A."/>
            <person name="Saif S."/>
            <person name="Shea T."/>
            <person name="Shenoy N."/>
            <person name="Sisk P."/>
            <person name="Stolte C."/>
            <person name="Sykes S."/>
            <person name="Wortman J."/>
            <person name="Nusbaum C."/>
            <person name="Birren B."/>
        </authorList>
    </citation>
    <scope>NUCLEOTIDE SEQUENCE</scope>
    <source>
        <strain evidence="4">26406</strain>
    </source>
</reference>
<dbReference type="Proteomes" id="UP000030703">
    <property type="component" value="Unassembled WGS sequence"/>
</dbReference>
<gene>
    <name evidence="4" type="ORF">FOMG_17993</name>
</gene>
<keyword evidence="2" id="KW-0645">Protease</keyword>
<dbReference type="SUPFAM" id="SSF54001">
    <property type="entry name" value="Cysteine proteinases"/>
    <property type="match status" value="1"/>
</dbReference>
<feature type="active site" evidence="1 2">
    <location>
        <position position="49"/>
    </location>
</feature>
<dbReference type="AlphaFoldDB" id="W9Z9N1"/>
<organism evidence="4">
    <name type="scientific">Fusarium oxysporum f. sp. melonis 26406</name>
    <dbReference type="NCBI Taxonomy" id="1089452"/>
    <lineage>
        <taxon>Eukaryota</taxon>
        <taxon>Fungi</taxon>
        <taxon>Dikarya</taxon>
        <taxon>Ascomycota</taxon>
        <taxon>Pezizomycotina</taxon>
        <taxon>Sordariomycetes</taxon>
        <taxon>Hypocreomycetidae</taxon>
        <taxon>Hypocreales</taxon>
        <taxon>Nectriaceae</taxon>
        <taxon>Fusarium</taxon>
        <taxon>Fusarium oxysporum species complex</taxon>
    </lineage>
</organism>
<sequence>MFDLGEISGPDTEPNAPGAVKRVHEIFSLPTFMNNVDGEDVKQGKLSNCWFVAGLTALANLEHGLTQTCAAHDTEVGVYGSVVYRDGAWTYKIIDITLYPQSPCWDSPSLQRALLQQTDRVDAGTHAKAHGDYAVLACGWVGEGLEDLSGGGTTQLFTSDILDPDVFWAEELSKVNQEFRFGASTGILDGGYGERDGISEGHAYFVVAAHTLKSGKRLLKIRNPWAHARKGIWEGACCDGSKEWTAEVQQELGHRFGGDFVFWISFEDLPREACGRRRVVGKACVSGDVFTRR</sequence>
<evidence type="ECO:0000259" key="3">
    <source>
        <dbReference type="PROSITE" id="PS50203"/>
    </source>
</evidence>
<feature type="active site" evidence="1 2">
    <location>
        <position position="223"/>
    </location>
</feature>
<evidence type="ECO:0000313" key="4">
    <source>
        <dbReference type="EMBL" id="EXK25332.1"/>
    </source>
</evidence>
<dbReference type="EMBL" id="JH659408">
    <property type="protein sequence ID" value="EXK25332.1"/>
    <property type="molecule type" value="Genomic_DNA"/>
</dbReference>
<evidence type="ECO:0000256" key="2">
    <source>
        <dbReference type="PROSITE-ProRule" id="PRU00239"/>
    </source>
</evidence>
<dbReference type="PANTHER" id="PTHR10183">
    <property type="entry name" value="CALPAIN"/>
    <property type="match status" value="1"/>
</dbReference>